<dbReference type="Pfam" id="PF01081">
    <property type="entry name" value="Aldolase"/>
    <property type="match status" value="1"/>
</dbReference>
<dbReference type="PROSITE" id="PS00160">
    <property type="entry name" value="ALDOLASE_KDPG_KHG_2"/>
    <property type="match status" value="1"/>
</dbReference>
<evidence type="ECO:0000256" key="5">
    <source>
        <dbReference type="ARBA" id="ARBA00023277"/>
    </source>
</evidence>
<dbReference type="InterPro" id="IPR031338">
    <property type="entry name" value="KDPG/KHG_AS_2"/>
</dbReference>
<dbReference type="OrthoDB" id="7204076at2"/>
<name>A0A0M0EFM9_KOMEU</name>
<protein>
    <submittedName>
        <fullName evidence="6">2-dehydro-3-deoxy-6-phosphogalactonate aldolase</fullName>
        <ecNumber evidence="6">4.1.2.21</ecNumber>
    </submittedName>
</protein>
<dbReference type="CDD" id="cd00452">
    <property type="entry name" value="KDPG_aldolase"/>
    <property type="match status" value="1"/>
</dbReference>
<gene>
    <name evidence="6" type="primary">dgoA</name>
    <name evidence="6" type="ORF">KOEU_23990</name>
</gene>
<evidence type="ECO:0000313" key="6">
    <source>
        <dbReference type="EMBL" id="KON64048.1"/>
    </source>
</evidence>
<accession>A0A0M0EFM9</accession>
<dbReference type="AlphaFoldDB" id="A0A0M0EFM9"/>
<reference evidence="6" key="1">
    <citation type="submission" date="2015-08" db="EMBL/GenBank/DDBJ databases">
        <title>Draft genome sequence of Komagataeibacter europaeus CECT 8546 a cellulose producer strain from vinegar produced by the traditional method.</title>
        <authorList>
            <person name="Poehlein A."/>
            <person name="Valera M.J."/>
            <person name="Haack F.S."/>
            <person name="Mas A."/>
            <person name="Daniel R."/>
            <person name="Streit W.R."/>
            <person name="Mateo E."/>
        </authorList>
    </citation>
    <scope>NUCLEOTIDE SEQUENCE [LARGE SCALE GENOMIC DNA]</scope>
    <source>
        <strain evidence="6">CECT 8546</strain>
    </source>
</reference>
<dbReference type="InterPro" id="IPR013785">
    <property type="entry name" value="Aldolase_TIM"/>
</dbReference>
<dbReference type="NCBIfam" id="NF006600">
    <property type="entry name" value="PRK09140.1"/>
    <property type="match status" value="1"/>
</dbReference>
<comment type="subunit">
    <text evidence="3">Homotrimer.</text>
</comment>
<dbReference type="EMBL" id="LHUQ01000015">
    <property type="protein sequence ID" value="KON64048.1"/>
    <property type="molecule type" value="Genomic_DNA"/>
</dbReference>
<evidence type="ECO:0000256" key="1">
    <source>
        <dbReference type="ARBA" id="ARBA00004761"/>
    </source>
</evidence>
<dbReference type="GO" id="GO:0008674">
    <property type="term" value="F:2-dehydro-3-deoxy-6-phosphogalactonate aldolase activity"/>
    <property type="evidence" value="ECO:0007669"/>
    <property type="project" value="UniProtKB-EC"/>
</dbReference>
<keyword evidence="7" id="KW-1185">Reference proteome</keyword>
<proteinExistence type="inferred from homology"/>
<sequence length="211" mass="22438">MTRFDTAFTRCPLIAILRGIQPHEVLDIGRVLVDTGFTIIEVPLNSPAPYQSIALLQDTFGDRVLVGAGTVTSPEAVGEVARHGGRLVVMPHADLAVITEARKRGMICTPGVATPTEGFAALNAGADALKLFPAEQLGTKALRAWRSVFPSRTRFIPVGGIVPENMQSYLDAGAAGFGLGSALYRTGYSARDVGHAAERFMKALPQNVHTV</sequence>
<evidence type="ECO:0000256" key="4">
    <source>
        <dbReference type="ARBA" id="ARBA00023239"/>
    </source>
</evidence>
<dbReference type="RefSeq" id="WP_053323534.1">
    <property type="nucleotide sequence ID" value="NZ_LHUQ01000015.1"/>
</dbReference>
<dbReference type="STRING" id="33995.KOEU_23990"/>
<evidence type="ECO:0000256" key="2">
    <source>
        <dbReference type="ARBA" id="ARBA00006906"/>
    </source>
</evidence>
<dbReference type="Proteomes" id="UP000037566">
    <property type="component" value="Unassembled WGS sequence"/>
</dbReference>
<dbReference type="Gene3D" id="3.20.20.70">
    <property type="entry name" value="Aldolase class I"/>
    <property type="match status" value="1"/>
</dbReference>
<evidence type="ECO:0000313" key="7">
    <source>
        <dbReference type="Proteomes" id="UP000037566"/>
    </source>
</evidence>
<dbReference type="PANTHER" id="PTHR30246">
    <property type="entry name" value="2-KETO-3-DEOXY-6-PHOSPHOGLUCONATE ALDOLASE"/>
    <property type="match status" value="1"/>
</dbReference>
<dbReference type="EC" id="4.1.2.21" evidence="6"/>
<comment type="caution">
    <text evidence="6">The sequence shown here is derived from an EMBL/GenBank/DDBJ whole genome shotgun (WGS) entry which is preliminary data.</text>
</comment>
<comment type="pathway">
    <text evidence="1">Carbohydrate acid metabolism.</text>
</comment>
<dbReference type="InterPro" id="IPR000887">
    <property type="entry name" value="Aldlse_KDPG_KHG"/>
</dbReference>
<keyword evidence="4 6" id="KW-0456">Lyase</keyword>
<evidence type="ECO:0000256" key="3">
    <source>
        <dbReference type="ARBA" id="ARBA00011233"/>
    </source>
</evidence>
<dbReference type="PANTHER" id="PTHR30246:SF1">
    <property type="entry name" value="2-DEHYDRO-3-DEOXY-6-PHOSPHOGALACTONATE ALDOLASE-RELATED"/>
    <property type="match status" value="1"/>
</dbReference>
<dbReference type="SUPFAM" id="SSF51569">
    <property type="entry name" value="Aldolase"/>
    <property type="match status" value="1"/>
</dbReference>
<comment type="similarity">
    <text evidence="2">Belongs to the KHG/KDPG aldolase family.</text>
</comment>
<dbReference type="PATRIC" id="fig|33995.3.peg.2675"/>
<keyword evidence="5" id="KW-0119">Carbohydrate metabolism</keyword>
<organism evidence="6 7">
    <name type="scientific">Komagataeibacter europaeus</name>
    <name type="common">Gluconacetobacter europaeus</name>
    <dbReference type="NCBI Taxonomy" id="33995"/>
    <lineage>
        <taxon>Bacteria</taxon>
        <taxon>Pseudomonadati</taxon>
        <taxon>Pseudomonadota</taxon>
        <taxon>Alphaproteobacteria</taxon>
        <taxon>Acetobacterales</taxon>
        <taxon>Acetobacteraceae</taxon>
        <taxon>Komagataeibacter</taxon>
    </lineage>
</organism>